<evidence type="ECO:0000256" key="1">
    <source>
        <dbReference type="SAM" id="SignalP"/>
    </source>
</evidence>
<dbReference type="Proteomes" id="UP000215002">
    <property type="component" value="Chromosome"/>
</dbReference>
<protein>
    <recommendedName>
        <fullName evidence="4">Exo-alpha-sialidase</fullName>
    </recommendedName>
</protein>
<dbReference type="AlphaFoldDB" id="A0A223NWH5"/>
<dbReference type="InterPro" id="IPR036278">
    <property type="entry name" value="Sialidase_sf"/>
</dbReference>
<proteinExistence type="predicted"/>
<evidence type="ECO:0000313" key="2">
    <source>
        <dbReference type="EMBL" id="ASU34130.1"/>
    </source>
</evidence>
<accession>A0A223NWH5</accession>
<name>A0A223NWH5_9SPHI</name>
<dbReference type="EMBL" id="CP022743">
    <property type="protein sequence ID" value="ASU34130.1"/>
    <property type="molecule type" value="Genomic_DNA"/>
</dbReference>
<dbReference type="KEGG" id="muc:MuYL_2240"/>
<keyword evidence="3" id="KW-1185">Reference proteome</keyword>
<dbReference type="RefSeq" id="WP_094570520.1">
    <property type="nucleotide sequence ID" value="NZ_CP022743.1"/>
</dbReference>
<dbReference type="SUPFAM" id="SSF50939">
    <property type="entry name" value="Sialidases"/>
    <property type="match status" value="1"/>
</dbReference>
<keyword evidence="1" id="KW-0732">Signal</keyword>
<gene>
    <name evidence="2" type="ORF">MuYL_2240</name>
</gene>
<evidence type="ECO:0008006" key="4">
    <source>
        <dbReference type="Google" id="ProtNLM"/>
    </source>
</evidence>
<evidence type="ECO:0000313" key="3">
    <source>
        <dbReference type="Proteomes" id="UP000215002"/>
    </source>
</evidence>
<feature type="signal peptide" evidence="1">
    <location>
        <begin position="1"/>
        <end position="24"/>
    </location>
</feature>
<feature type="chain" id="PRO_5013166456" description="Exo-alpha-sialidase" evidence="1">
    <location>
        <begin position="25"/>
        <end position="351"/>
    </location>
</feature>
<reference evidence="2 3" key="1">
    <citation type="submission" date="2017-08" db="EMBL/GenBank/DDBJ databases">
        <title>Complete genome sequence of Mucilaginibacter sp. strain BJC16-A31.</title>
        <authorList>
            <consortium name="Henan University of Science and Technology"/>
            <person name="You X."/>
        </authorList>
    </citation>
    <scope>NUCLEOTIDE SEQUENCE [LARGE SCALE GENOMIC DNA]</scope>
    <source>
        <strain evidence="2 3">BJC16-A31</strain>
    </source>
</reference>
<dbReference type="OrthoDB" id="847524at2"/>
<dbReference type="Gene3D" id="2.120.10.10">
    <property type="match status" value="1"/>
</dbReference>
<sequence>MKLLFLSIVSLITIFAVTSWVIPADDSVTAGQQPQVTSDSKGVIRVVFGRQDEIFCVTSNDNGVTFSKPVLVAKVADMHLGMSRGPQIASSANFSIITAMDKAGNIHWFRLDHKSNKWKDAGTLNDLNKSAPEGLMSITADNKDNFYATWLDTRSGGNNQIYFSSISAKGVNWSKNIMAYRSPDGHVCECCKPNIAVKGAHVVIMFRNWINGSRDLYLTASANNGKSFTPAEKLGLDSWKLNGCPMDGGGVIIGNSNSVQTTWQRKGIIYYAEPGKPEVYIGKGRTCSISESNTGSAFIALQNNDTVKLVAVKNKTVTVIGSGGFLRAVSLPGNKTLCVWEQNNQVKFKRI</sequence>
<organism evidence="2 3">
    <name type="scientific">Mucilaginibacter xinganensis</name>
    <dbReference type="NCBI Taxonomy" id="1234841"/>
    <lineage>
        <taxon>Bacteria</taxon>
        <taxon>Pseudomonadati</taxon>
        <taxon>Bacteroidota</taxon>
        <taxon>Sphingobacteriia</taxon>
        <taxon>Sphingobacteriales</taxon>
        <taxon>Sphingobacteriaceae</taxon>
        <taxon>Mucilaginibacter</taxon>
    </lineage>
</organism>